<gene>
    <name evidence="1" type="ORF">FRF71_13665</name>
</gene>
<proteinExistence type="predicted"/>
<protein>
    <submittedName>
        <fullName evidence="1">Vgr related protein</fullName>
    </submittedName>
</protein>
<dbReference type="KEGG" id="ngf:FRF71_13665"/>
<evidence type="ECO:0000313" key="1">
    <source>
        <dbReference type="EMBL" id="QEA17094.1"/>
    </source>
</evidence>
<sequence length="176" mass="19831">MTQASATYACPVGGERPLTPGEVALVQSVFGGAIDCGAVRIRRRRWFPFQPRRVTMAPMGHLHFHPASQSYCDDFAQADIHLQGHFIHEMTHVWQAQAKGRWYLVLRRHPLCSYDYALKPGWPLERYGLEQQAEIVRHAFLLARGVPVAGAPPLKTYQQILPFRSGTGVDLPKSRS</sequence>
<organism evidence="1 2">
    <name type="scientific">Novosphingobium ginsenosidimutans</name>
    <dbReference type="NCBI Taxonomy" id="1176536"/>
    <lineage>
        <taxon>Bacteria</taxon>
        <taxon>Pseudomonadati</taxon>
        <taxon>Pseudomonadota</taxon>
        <taxon>Alphaproteobacteria</taxon>
        <taxon>Sphingomonadales</taxon>
        <taxon>Sphingomonadaceae</taxon>
        <taxon>Novosphingobium</taxon>
    </lineage>
</organism>
<keyword evidence="2" id="KW-1185">Reference proteome</keyword>
<name>A0A5B8S790_9SPHN</name>
<accession>A0A5B8S790</accession>
<dbReference type="AlphaFoldDB" id="A0A5B8S790"/>
<evidence type="ECO:0000313" key="2">
    <source>
        <dbReference type="Proteomes" id="UP000321172"/>
    </source>
</evidence>
<dbReference type="EMBL" id="CP042345">
    <property type="protein sequence ID" value="QEA17094.1"/>
    <property type="molecule type" value="Genomic_DNA"/>
</dbReference>
<dbReference type="OrthoDB" id="8686772at2"/>
<dbReference type="Proteomes" id="UP000321172">
    <property type="component" value="Chromosome"/>
</dbReference>
<reference evidence="1 2" key="1">
    <citation type="journal article" date="2013" name="J. Microbiol. Biotechnol.">
        <title>Novosphingobium ginsenosidimutans sp. nov., with the ability to convert ginsenoside.</title>
        <authorList>
            <person name="Kim J.K."/>
            <person name="He D."/>
            <person name="Liu Q.M."/>
            <person name="Park H.Y."/>
            <person name="Jung M.S."/>
            <person name="Yoon M.H."/>
            <person name="Kim S.C."/>
            <person name="Im W.T."/>
        </authorList>
    </citation>
    <scope>NUCLEOTIDE SEQUENCE [LARGE SCALE GENOMIC DNA]</scope>
    <source>
        <strain evidence="1 2">FW-6</strain>
    </source>
</reference>